<protein>
    <recommendedName>
        <fullName evidence="7">Alpha/beta hydrolase</fullName>
    </recommendedName>
</protein>
<comment type="caution">
    <text evidence="5">The sequence shown here is derived from an EMBL/GenBank/DDBJ whole genome shotgun (WGS) entry which is preliminary data.</text>
</comment>
<evidence type="ECO:0000313" key="6">
    <source>
        <dbReference type="Proteomes" id="UP000286287"/>
    </source>
</evidence>
<organism evidence="5 6">
    <name type="scientific">Deinococcus cavernae</name>
    <dbReference type="NCBI Taxonomy" id="2320857"/>
    <lineage>
        <taxon>Bacteria</taxon>
        <taxon>Thermotogati</taxon>
        <taxon>Deinococcota</taxon>
        <taxon>Deinococci</taxon>
        <taxon>Deinococcales</taxon>
        <taxon>Deinococcaceae</taxon>
        <taxon>Deinococcus</taxon>
    </lineage>
</organism>
<keyword evidence="4" id="KW-1133">Transmembrane helix</keyword>
<keyword evidence="6" id="KW-1185">Reference proteome</keyword>
<dbReference type="PANTHER" id="PTHR10272">
    <property type="entry name" value="PLATELET-ACTIVATING FACTOR ACETYLHYDROLASE"/>
    <property type="match status" value="1"/>
</dbReference>
<evidence type="ECO:0000256" key="4">
    <source>
        <dbReference type="SAM" id="Phobius"/>
    </source>
</evidence>
<keyword evidence="3" id="KW-0443">Lipid metabolism</keyword>
<keyword evidence="4" id="KW-0472">Membrane</keyword>
<feature type="transmembrane region" description="Helical" evidence="4">
    <location>
        <begin position="162"/>
        <end position="182"/>
    </location>
</feature>
<dbReference type="GO" id="GO:0003847">
    <property type="term" value="F:1-alkyl-2-acetylglycerophosphocholine esterase activity"/>
    <property type="evidence" value="ECO:0007669"/>
    <property type="project" value="TreeGrafter"/>
</dbReference>
<evidence type="ECO:0000256" key="1">
    <source>
        <dbReference type="ARBA" id="ARBA00022801"/>
    </source>
</evidence>
<dbReference type="InterPro" id="IPR029058">
    <property type="entry name" value="AB_hydrolase_fold"/>
</dbReference>
<evidence type="ECO:0000313" key="5">
    <source>
        <dbReference type="EMBL" id="RJF71586.1"/>
    </source>
</evidence>
<name>A0A418V667_9DEIO</name>
<reference evidence="5 6" key="1">
    <citation type="submission" date="2018-09" db="EMBL/GenBank/DDBJ databases">
        <authorList>
            <person name="Zhu H."/>
        </authorList>
    </citation>
    <scope>NUCLEOTIDE SEQUENCE [LARGE SCALE GENOMIC DNA]</scope>
    <source>
        <strain evidence="5 6">K2S05-167</strain>
    </source>
</reference>
<dbReference type="Gene3D" id="3.40.50.1820">
    <property type="entry name" value="alpha/beta hydrolase"/>
    <property type="match status" value="1"/>
</dbReference>
<keyword evidence="1" id="KW-0378">Hydrolase</keyword>
<evidence type="ECO:0000256" key="2">
    <source>
        <dbReference type="ARBA" id="ARBA00022963"/>
    </source>
</evidence>
<accession>A0A418V667</accession>
<dbReference type="PANTHER" id="PTHR10272:SF0">
    <property type="entry name" value="PLATELET-ACTIVATING FACTOR ACETYLHYDROLASE"/>
    <property type="match status" value="1"/>
</dbReference>
<dbReference type="AlphaFoldDB" id="A0A418V667"/>
<sequence length="528" mass="57469">MPPVRPMLSSNSLTSFGQRMAEIRCHSYVKCFSVQPPSRRLTQAVRRVHLSGVVGAVTFNAPSKGDELPSCPPAPAAKMRPLEWLSLLAFLPALLLPWLLRSGRRPWVFDVAALLPLLATLAQLLLEGWRVQMVPLYLLAALVLVTRLRSRRRTPGTGRPTRLRTGVTALVLAAGAVPAWVLPVVTLPRPTGPYAVGAVDRELGDPVRARRLMVSIWYPAAQSGSRAPLTPFPGQVAAGLATSFGVPAAAPLLQHLRYFTASATRNAPLLPSASRFPVLVFSPGLVGVRFQNSGTFQELASHGYVVVALDHTDAAAVTVFPDGEVRGYDLGRLGIQPDELEKSTRSLLPTWVADQRLVYDTLTTWAAADPTFGDRLDLRRIGSFGHSFGGVTALEVCRVEVRCRAAVNLDGGLPEGGLRPAPRPVLLMTSSQSNNFAYATQRWRQYLRAATAPAAWLEVPRSTHYSLTILPLMVPLLVPRAYDRAAGRDTADHYVNAFFDRHLRGLPTRLLDRPARGAAGQGGVLWRE</sequence>
<gene>
    <name evidence="5" type="ORF">D3875_08385</name>
</gene>
<proteinExistence type="predicted"/>
<dbReference type="Pfam" id="PF03403">
    <property type="entry name" value="PAF-AH_p_II"/>
    <property type="match status" value="1"/>
</dbReference>
<dbReference type="Proteomes" id="UP000286287">
    <property type="component" value="Unassembled WGS sequence"/>
</dbReference>
<dbReference type="SUPFAM" id="SSF53474">
    <property type="entry name" value="alpha/beta-Hydrolases"/>
    <property type="match status" value="1"/>
</dbReference>
<keyword evidence="4" id="KW-0812">Transmembrane</keyword>
<dbReference type="EMBL" id="QYUJ01000014">
    <property type="protein sequence ID" value="RJF71586.1"/>
    <property type="molecule type" value="Genomic_DNA"/>
</dbReference>
<feature type="transmembrane region" description="Helical" evidence="4">
    <location>
        <begin position="132"/>
        <end position="150"/>
    </location>
</feature>
<feature type="transmembrane region" description="Helical" evidence="4">
    <location>
        <begin position="82"/>
        <end position="100"/>
    </location>
</feature>
<feature type="transmembrane region" description="Helical" evidence="4">
    <location>
        <begin position="107"/>
        <end position="126"/>
    </location>
</feature>
<dbReference type="GO" id="GO:0016042">
    <property type="term" value="P:lipid catabolic process"/>
    <property type="evidence" value="ECO:0007669"/>
    <property type="project" value="UniProtKB-KW"/>
</dbReference>
<keyword evidence="2" id="KW-0442">Lipid degradation</keyword>
<evidence type="ECO:0000256" key="3">
    <source>
        <dbReference type="ARBA" id="ARBA00023098"/>
    </source>
</evidence>
<evidence type="ECO:0008006" key="7">
    <source>
        <dbReference type="Google" id="ProtNLM"/>
    </source>
</evidence>